<keyword evidence="1" id="KW-1133">Transmembrane helix</keyword>
<evidence type="ECO:0000313" key="3">
    <source>
        <dbReference type="Proteomes" id="UP001199816"/>
    </source>
</evidence>
<evidence type="ECO:0000313" key="2">
    <source>
        <dbReference type="EMBL" id="MCD2422201.1"/>
    </source>
</evidence>
<dbReference type="Gene3D" id="3.40.50.2000">
    <property type="entry name" value="Glycogen Phosphorylase B"/>
    <property type="match status" value="1"/>
</dbReference>
<dbReference type="CDD" id="cd03801">
    <property type="entry name" value="GT4_PimA-like"/>
    <property type="match status" value="1"/>
</dbReference>
<name>A0ABS8PM71_9BACT</name>
<keyword evidence="1" id="KW-0812">Transmembrane</keyword>
<proteinExistence type="predicted"/>
<dbReference type="SUPFAM" id="SSF53756">
    <property type="entry name" value="UDP-Glycosyltransferase/glycogen phosphorylase"/>
    <property type="match status" value="1"/>
</dbReference>
<gene>
    <name evidence="2" type="ORF">LQ567_05465</name>
</gene>
<organism evidence="2 3">
    <name type="scientific">Niabella pedocola</name>
    <dbReference type="NCBI Taxonomy" id="1752077"/>
    <lineage>
        <taxon>Bacteria</taxon>
        <taxon>Pseudomonadati</taxon>
        <taxon>Bacteroidota</taxon>
        <taxon>Chitinophagia</taxon>
        <taxon>Chitinophagales</taxon>
        <taxon>Chitinophagaceae</taxon>
        <taxon>Niabella</taxon>
    </lineage>
</organism>
<feature type="transmembrane region" description="Helical" evidence="1">
    <location>
        <begin position="12"/>
        <end position="32"/>
    </location>
</feature>
<dbReference type="RefSeq" id="WP_231003104.1">
    <property type="nucleotide sequence ID" value="NZ_JAJNEC010000004.1"/>
</dbReference>
<keyword evidence="1" id="KW-0472">Membrane</keyword>
<protein>
    <submittedName>
        <fullName evidence="2">Glycosyltransferase family 4 protein</fullName>
    </submittedName>
</protein>
<accession>A0ABS8PM71</accession>
<evidence type="ECO:0000256" key="1">
    <source>
        <dbReference type="SAM" id="Phobius"/>
    </source>
</evidence>
<dbReference type="EMBL" id="JAJNEC010000004">
    <property type="protein sequence ID" value="MCD2422201.1"/>
    <property type="molecule type" value="Genomic_DNA"/>
</dbReference>
<keyword evidence="3" id="KW-1185">Reference proteome</keyword>
<comment type="caution">
    <text evidence="2">The sequence shown here is derived from an EMBL/GenBank/DDBJ whole genome shotgun (WGS) entry which is preliminary data.</text>
</comment>
<dbReference type="PANTHER" id="PTHR12526">
    <property type="entry name" value="GLYCOSYLTRANSFERASE"/>
    <property type="match status" value="1"/>
</dbReference>
<dbReference type="Proteomes" id="UP001199816">
    <property type="component" value="Unassembled WGS sequence"/>
</dbReference>
<sequence length="392" mass="45169">MSKYQAALRKKRTELVLMYPFVLLGKIAGYFFPLKTQHRHFLFFPSADIGGSVKVNAEITECIAKEKPLIIFSKKPRNNKFLPMFQQEGVRILDLHRYIDYKWYHFVNFFFRGVLSTWINRAEQPVVFGGESLFFYKIIPHVKKGTRRIELCHLNTWFPFSLGFIDDMDQRIFSTPKIKRDVERQYAENHLPQKYYDRLLFIDNKIDIPPLQPMNTAPPLQVLFVGRGAPQKRVHLIAAIAKAMHQADEAVHFSFVGDVDAILSPEVKEYCTLYGQITDAAALHKVYRQSDVLILTSAYEGLPLVVMDMMARAKVVLSTNVDGIPDYITDKENGLLITETTEAGIVEQGVQLLTWLIRHPEERGRIGTNAYTYTKAHFSKEVFDAAYKQLLL</sequence>
<reference evidence="2 3" key="1">
    <citation type="submission" date="2021-11" db="EMBL/GenBank/DDBJ databases">
        <title>Genomic of Niabella pedocola.</title>
        <authorList>
            <person name="Wu T."/>
        </authorList>
    </citation>
    <scope>NUCLEOTIDE SEQUENCE [LARGE SCALE GENOMIC DNA]</scope>
    <source>
        <strain evidence="2 3">JCM 31011</strain>
    </source>
</reference>
<dbReference type="Pfam" id="PF13692">
    <property type="entry name" value="Glyco_trans_1_4"/>
    <property type="match status" value="1"/>
</dbReference>